<dbReference type="Gene3D" id="2.30.29.170">
    <property type="match status" value="3"/>
</dbReference>
<keyword evidence="12" id="KW-1185">Reference proteome</keyword>
<keyword evidence="4" id="KW-0677">Repeat</keyword>
<feature type="chain" id="PRO_5004237131" description="EF-hand domain-containing family member C2" evidence="9">
    <location>
        <begin position="25"/>
        <end position="806"/>
    </location>
</feature>
<name>Q4DIB3_TRYCC</name>
<dbReference type="SMR" id="Q4DIB3"/>
<dbReference type="Pfam" id="PF06565">
    <property type="entry name" value="DM10_dom"/>
    <property type="match status" value="3"/>
</dbReference>
<keyword evidence="6" id="KW-0966">Cell projection</keyword>
<dbReference type="PROSITE" id="PS51336">
    <property type="entry name" value="DM10"/>
    <property type="match status" value="3"/>
</dbReference>
<dbReference type="GO" id="GO:0005929">
    <property type="term" value="C:cilium"/>
    <property type="evidence" value="ECO:0007669"/>
    <property type="project" value="UniProtKB-SubCell"/>
</dbReference>
<dbReference type="AlphaFoldDB" id="Q4DIB3"/>
<dbReference type="InParanoid" id="Q4DIB3"/>
<evidence type="ECO:0000256" key="8">
    <source>
        <dbReference type="ARBA" id="ARBA00039880"/>
    </source>
</evidence>
<organism evidence="11 12">
    <name type="scientific">Trypanosoma cruzi (strain CL Brener)</name>
    <dbReference type="NCBI Taxonomy" id="353153"/>
    <lineage>
        <taxon>Eukaryota</taxon>
        <taxon>Discoba</taxon>
        <taxon>Euglenozoa</taxon>
        <taxon>Kinetoplastea</taxon>
        <taxon>Metakinetoplastina</taxon>
        <taxon>Trypanosomatida</taxon>
        <taxon>Trypanosomatidae</taxon>
        <taxon>Trypanosoma</taxon>
        <taxon>Schizotrypanum</taxon>
    </lineage>
</organism>
<dbReference type="InterPro" id="IPR011992">
    <property type="entry name" value="EF-hand-dom_pair"/>
</dbReference>
<evidence type="ECO:0000256" key="9">
    <source>
        <dbReference type="SAM" id="SignalP"/>
    </source>
</evidence>
<feature type="domain" description="DM10" evidence="10">
    <location>
        <begin position="307"/>
        <end position="426"/>
    </location>
</feature>
<dbReference type="EMBL" id="AAHK01000448">
    <property type="protein sequence ID" value="EAN92275.1"/>
    <property type="molecule type" value="Genomic_DNA"/>
</dbReference>
<dbReference type="KEGG" id="tcr:509455.130"/>
<dbReference type="Proteomes" id="UP000002296">
    <property type="component" value="Unassembled WGS sequence"/>
</dbReference>
<dbReference type="InterPro" id="IPR006602">
    <property type="entry name" value="DM10_dom"/>
</dbReference>
<evidence type="ECO:0000256" key="4">
    <source>
        <dbReference type="ARBA" id="ARBA00022737"/>
    </source>
</evidence>
<keyword evidence="9" id="KW-0732">Signal</keyword>
<accession>Q4DIB3</accession>
<comment type="subcellular location">
    <subcellularLocation>
        <location evidence="1">Cell projection</location>
        <location evidence="1">Cilium</location>
    </subcellularLocation>
    <subcellularLocation>
        <location evidence="2">Cytoplasm</location>
        <location evidence="2">Cytoskeleton</location>
    </subcellularLocation>
</comment>
<dbReference type="PANTHER" id="PTHR12086:SF11">
    <property type="entry name" value="EF-HAND DOMAIN-CONTAINING FAMILY MEMBER C2"/>
    <property type="match status" value="1"/>
</dbReference>
<dbReference type="PaxDb" id="353153-Q4DIB3"/>
<dbReference type="GO" id="GO:0005856">
    <property type="term" value="C:cytoskeleton"/>
    <property type="evidence" value="ECO:0007669"/>
    <property type="project" value="UniProtKB-SubCell"/>
</dbReference>
<dbReference type="GeneID" id="3545616"/>
<keyword evidence="3" id="KW-0963">Cytoplasm</keyword>
<reference evidence="11 12" key="1">
    <citation type="journal article" date="2005" name="Science">
        <title>The genome sequence of Trypanosoma cruzi, etiologic agent of Chagas disease.</title>
        <authorList>
            <person name="El-Sayed N.M."/>
            <person name="Myler P.J."/>
            <person name="Bartholomeu D.C."/>
            <person name="Nilsson D."/>
            <person name="Aggarwal G."/>
            <person name="Tran A.N."/>
            <person name="Ghedin E."/>
            <person name="Worthey E.A."/>
            <person name="Delcher A.L."/>
            <person name="Blandin G."/>
            <person name="Westenberger S.J."/>
            <person name="Caler E."/>
            <person name="Cerqueira G.C."/>
            <person name="Branche C."/>
            <person name="Haas B."/>
            <person name="Anupama A."/>
            <person name="Arner E."/>
            <person name="Aslund L."/>
            <person name="Attipoe P."/>
            <person name="Bontempi E."/>
            <person name="Bringaud F."/>
            <person name="Burton P."/>
            <person name="Cadag E."/>
            <person name="Campbell D.A."/>
            <person name="Carrington M."/>
            <person name="Crabtree J."/>
            <person name="Darban H."/>
            <person name="da Silveira J.F."/>
            <person name="de Jong P."/>
            <person name="Edwards K."/>
            <person name="Englund P.T."/>
            <person name="Fazelina G."/>
            <person name="Feldblyum T."/>
            <person name="Ferella M."/>
            <person name="Frasch A.C."/>
            <person name="Gull K."/>
            <person name="Horn D."/>
            <person name="Hou L."/>
            <person name="Huang Y."/>
            <person name="Kindlund E."/>
            <person name="Klingbeil M."/>
            <person name="Kluge S."/>
            <person name="Koo H."/>
            <person name="Lacerda D."/>
            <person name="Levin M.J."/>
            <person name="Lorenzi H."/>
            <person name="Louie T."/>
            <person name="Machado C.R."/>
            <person name="McCulloch R."/>
            <person name="McKenna A."/>
            <person name="Mizuno Y."/>
            <person name="Mottram J.C."/>
            <person name="Nelson S."/>
            <person name="Ochaya S."/>
            <person name="Osoegawa K."/>
            <person name="Pai G."/>
            <person name="Parsons M."/>
            <person name="Pentony M."/>
            <person name="Pettersson U."/>
            <person name="Pop M."/>
            <person name="Ramirez J.L."/>
            <person name="Rinta J."/>
            <person name="Robertson L."/>
            <person name="Salzberg S.L."/>
            <person name="Sanchez D.O."/>
            <person name="Seyler A."/>
            <person name="Sharma R."/>
            <person name="Shetty J."/>
            <person name="Simpson A.J."/>
            <person name="Sisk E."/>
            <person name="Tammi M.T."/>
            <person name="Tarleton R."/>
            <person name="Teixeira S."/>
            <person name="Van Aken S."/>
            <person name="Vogt C."/>
            <person name="Ward P.N."/>
            <person name="Wickstead B."/>
            <person name="Wortman J."/>
            <person name="White O."/>
            <person name="Fraser C.M."/>
            <person name="Stuart K.D."/>
            <person name="Andersson B."/>
        </authorList>
    </citation>
    <scope>NUCLEOTIDE SEQUENCE [LARGE SCALE GENOMIC DNA]</scope>
    <source>
        <strain evidence="11 12">CL Brener</strain>
    </source>
</reference>
<evidence type="ECO:0000256" key="3">
    <source>
        <dbReference type="ARBA" id="ARBA00022490"/>
    </source>
</evidence>
<dbReference type="Gene3D" id="1.10.238.10">
    <property type="entry name" value="EF-hand"/>
    <property type="match status" value="1"/>
</dbReference>
<evidence type="ECO:0000256" key="7">
    <source>
        <dbReference type="ARBA" id="ARBA00035003"/>
    </source>
</evidence>
<evidence type="ECO:0000256" key="5">
    <source>
        <dbReference type="ARBA" id="ARBA00023212"/>
    </source>
</evidence>
<comment type="function">
    <text evidence="7">Microtubule inner protein (MIP) part of the dynein-decorated doublet microtubules (DMTs) in cilia axoneme, which is required for motile cilia beating.</text>
</comment>
<dbReference type="STRING" id="353153.Q4DIB3"/>
<dbReference type="SUPFAM" id="SSF47473">
    <property type="entry name" value="EF-hand"/>
    <property type="match status" value="1"/>
</dbReference>
<evidence type="ECO:0000259" key="10">
    <source>
        <dbReference type="PROSITE" id="PS51336"/>
    </source>
</evidence>
<dbReference type="RefSeq" id="XP_814126.1">
    <property type="nucleotide sequence ID" value="XM_809033.1"/>
</dbReference>
<comment type="caution">
    <text evidence="11">The sequence shown here is derived from an EMBL/GenBank/DDBJ whole genome shotgun (WGS) entry which is preliminary data.</text>
</comment>
<feature type="signal peptide" evidence="9">
    <location>
        <begin position="1"/>
        <end position="24"/>
    </location>
</feature>
<evidence type="ECO:0000313" key="12">
    <source>
        <dbReference type="Proteomes" id="UP000002296"/>
    </source>
</evidence>
<sequence length="806" mass="93146">MVIFLVFSISFFFFVLFTSKQLEGMKNSVVRTQPTRRYENFTLENNLPLCIGANFHDDPICFNTLRKSHNLLLPPKVDYAPHTEYIYNGGGLTRDGKKRTQTAVDEESDDEDVFNGWTIANFDVPNGAKDYVVRFLAYFIENIPESSTETAIVRKVCIRYHLQDNSISIIEAKQDNSGILQSKILSRRQVPKRMDEINELITLDDFKIGGSIEIFKRKYYILDMDMRSRMYYKKIRGEEVPDSLPWPGELDKFGTEMEAQRSKSTHRLATSDDMDRKRAIEQQLTGIYTKHATEDILAAQKFLKHNINEHLTFFALWDDRENLKGDLRFCAIRIYLENDTFEIVERRPENSGRDGGTTILGRQRVPRPGVDLQKTRFQEHTFGVVMKRDFLVADDMQIGETYIIHGRPYYIYDADSFTREYMKNKIGIELAPKVDIDPFVQVDLKAPVKFYPPPPNGFGSEREKRANWITLTAKPKRPDFAKIEKEEGRVLRFLAVLSKPLVPGDEKRKFVVSFHRASDEIEIFEKPERNSGFIAGRFLAKGVHEKRMPDGSSVPYSPEDFEVGKEVIVLERPFKLIAMTDETERILEDKESSATETRVRDLLLLFKQQIQLKFLRVHEAYCTLAPNGVLGYRQVREFLRSCSCTITDEEAVLLVKNIAPDSTGVISFDQFLKVVNVTFSGDMDEASLTVRSVKSVNMSKDESLKLVASNAERTKRRQKLAVELRQKLIQRRGTTQEQFRLLGGYSTTSKMNRDVFRQSLNKIMHFNMSKDDEDMLVSILFDDRADENGDITYKQFQEFTDQDNTL</sequence>
<feature type="domain" description="DM10" evidence="10">
    <location>
        <begin position="129"/>
        <end position="236"/>
    </location>
</feature>
<dbReference type="InterPro" id="IPR040193">
    <property type="entry name" value="EFHC1/EFHC2/EFHB"/>
</dbReference>
<protein>
    <recommendedName>
        <fullName evidence="8">EF-hand domain-containing family member C2</fullName>
    </recommendedName>
</protein>
<feature type="domain" description="DM10" evidence="10">
    <location>
        <begin position="487"/>
        <end position="591"/>
    </location>
</feature>
<evidence type="ECO:0000313" key="11">
    <source>
        <dbReference type="EMBL" id="EAN92275.1"/>
    </source>
</evidence>
<dbReference type="PANTHER" id="PTHR12086">
    <property type="entry name" value="EF-HAND DOMAIN C-TERMINAL CONTAINING PROTEIN"/>
    <property type="match status" value="1"/>
</dbReference>
<evidence type="ECO:0000256" key="6">
    <source>
        <dbReference type="ARBA" id="ARBA00023273"/>
    </source>
</evidence>
<evidence type="ECO:0000256" key="1">
    <source>
        <dbReference type="ARBA" id="ARBA00004138"/>
    </source>
</evidence>
<dbReference type="SMART" id="SM00676">
    <property type="entry name" value="DM10"/>
    <property type="match status" value="3"/>
</dbReference>
<dbReference type="OMA" id="YLALWDD"/>
<proteinExistence type="predicted"/>
<evidence type="ECO:0000256" key="2">
    <source>
        <dbReference type="ARBA" id="ARBA00004245"/>
    </source>
</evidence>
<gene>
    <name evidence="11" type="ORF">Tc00.1047053509455.130</name>
</gene>
<dbReference type="eggNOG" id="KOG0043">
    <property type="taxonomic scope" value="Eukaryota"/>
</dbReference>
<keyword evidence="5" id="KW-0206">Cytoskeleton</keyword>